<dbReference type="PANTHER" id="PTHR10340:SF27">
    <property type="entry name" value="ACL091CP"/>
    <property type="match status" value="1"/>
</dbReference>
<evidence type="ECO:0000256" key="10">
    <source>
        <dbReference type="SAM" id="SignalP"/>
    </source>
</evidence>
<dbReference type="GO" id="GO:0005576">
    <property type="term" value="C:extracellular region"/>
    <property type="evidence" value="ECO:0007669"/>
    <property type="project" value="UniProtKB-SubCell"/>
</dbReference>
<accession>A0A9W6SWX3</accession>
<evidence type="ECO:0000259" key="12">
    <source>
        <dbReference type="Pfam" id="PF19272"/>
    </source>
</evidence>
<evidence type="ECO:0000256" key="9">
    <source>
        <dbReference type="ARBA" id="ARBA00023180"/>
    </source>
</evidence>
<feature type="chain" id="PRO_5040948391" evidence="10">
    <location>
        <begin position="25"/>
        <end position="666"/>
    </location>
</feature>
<evidence type="ECO:0000256" key="2">
    <source>
        <dbReference type="ARBA" id="ARBA00004613"/>
    </source>
</evidence>
<evidence type="ECO:0000256" key="4">
    <source>
        <dbReference type="ARBA" id="ARBA00022525"/>
    </source>
</evidence>
<keyword evidence="5" id="KW-0479">Metal-binding</keyword>
<dbReference type="InterPro" id="IPR045473">
    <property type="entry name" value="ASM_C"/>
</dbReference>
<comment type="caution">
    <text evidence="13">The sequence shown here is derived from an EMBL/GenBank/DDBJ whole genome shotgun (WGS) entry which is preliminary data.</text>
</comment>
<evidence type="ECO:0000313" key="13">
    <source>
        <dbReference type="EMBL" id="GME68557.1"/>
    </source>
</evidence>
<feature type="signal peptide" evidence="10">
    <location>
        <begin position="1"/>
        <end position="24"/>
    </location>
</feature>
<evidence type="ECO:0000256" key="1">
    <source>
        <dbReference type="ARBA" id="ARBA00001947"/>
    </source>
</evidence>
<evidence type="ECO:0000259" key="11">
    <source>
        <dbReference type="Pfam" id="PF00149"/>
    </source>
</evidence>
<dbReference type="GO" id="GO:0008081">
    <property type="term" value="F:phosphoric diester hydrolase activity"/>
    <property type="evidence" value="ECO:0007669"/>
    <property type="project" value="TreeGrafter"/>
</dbReference>
<dbReference type="PANTHER" id="PTHR10340">
    <property type="entry name" value="SPHINGOMYELIN PHOSPHODIESTERASE"/>
    <property type="match status" value="1"/>
</dbReference>
<comment type="cofactor">
    <cofactor evidence="1">
        <name>Zn(2+)</name>
        <dbReference type="ChEBI" id="CHEBI:29105"/>
    </cofactor>
</comment>
<organism evidence="13 14">
    <name type="scientific">Candida boidinii</name>
    <name type="common">Yeast</name>
    <dbReference type="NCBI Taxonomy" id="5477"/>
    <lineage>
        <taxon>Eukaryota</taxon>
        <taxon>Fungi</taxon>
        <taxon>Dikarya</taxon>
        <taxon>Ascomycota</taxon>
        <taxon>Saccharomycotina</taxon>
        <taxon>Pichiomycetes</taxon>
        <taxon>Pichiales</taxon>
        <taxon>Pichiaceae</taxon>
        <taxon>Ogataea</taxon>
        <taxon>Ogataea/Candida clade</taxon>
    </lineage>
</organism>
<protein>
    <submittedName>
        <fullName evidence="13">Unnamed protein product</fullName>
    </submittedName>
</protein>
<dbReference type="InterPro" id="IPR041805">
    <property type="entry name" value="ASMase/PPN1_MPP"/>
</dbReference>
<proteinExistence type="inferred from homology"/>
<dbReference type="EMBL" id="BSXN01000439">
    <property type="protein sequence ID" value="GME68557.1"/>
    <property type="molecule type" value="Genomic_DNA"/>
</dbReference>
<keyword evidence="8" id="KW-0862">Zinc</keyword>
<dbReference type="SUPFAM" id="SSF56300">
    <property type="entry name" value="Metallo-dependent phosphatases"/>
    <property type="match status" value="1"/>
</dbReference>
<sequence>MLFSKSTILSVVAAITSLGNFVAADEVPTDDKLQSYIDKWTTHSTNTDQQIIDYTLENLYTIGNSSLTACEKCVSKLSLGKSLAMVRPDLVGGIWVQYCKETKAYSNTNCELYYERNTVENSGYGTNFVNLLTLMDPQSLDGQYYCFFREGKKCDCPETPDVSLANSWPEKPAKAYTAPEVGDELINVLHVSDFHVELDYVIGGEANCSKSMCCTPHSTPSKKVPKNYDYLSSLTDDEKNGVNFYDSSYVDGVFSKGEQQNFSANAWFPAPAYGHYECDTPEVLINSSLDSIIKYQEENNITFDFTIFTGDLVDHDEKLYTSYDRTLESEEAVFRDIKYKLKDVPVYAVLGNHDTFPYGEMAQQKSGFDNMFNWNAKLMAEMWKDFEWIGDDQVDFVKTHYTGFSIVTKDGLKIISLNSNCWFYNNHYAYWNMTQDVDSFGQFEFLINELIESENNDQRVWIISHIPVSQSTLPIQSKLFGEVVERFSPYTIAHIFQGHTHRDEFQILYKGDGKDDSEKTAENVIANTWIAQAVTPWVENNPAWRYYQVDKKTFSIMDSLNFYTKLNDTYFNFGEEPVWEFEYSGRKDYGIEWPENAPLNATYWHLVGEKMNSDDDTLQTYENFAKRFSPFTTNCKDGSCDTNWCYVTSFTYDQYENCLSAHNLSD</sequence>
<feature type="domain" description="Sphingomyelin phosphodiesterase C-terminal" evidence="12">
    <location>
        <begin position="531"/>
        <end position="662"/>
    </location>
</feature>
<dbReference type="Proteomes" id="UP001165120">
    <property type="component" value="Unassembled WGS sequence"/>
</dbReference>
<reference evidence="13" key="1">
    <citation type="submission" date="2023-04" db="EMBL/GenBank/DDBJ databases">
        <title>Candida boidinii NBRC 10035.</title>
        <authorList>
            <person name="Ichikawa N."/>
            <person name="Sato H."/>
            <person name="Tonouchi N."/>
        </authorList>
    </citation>
    <scope>NUCLEOTIDE SEQUENCE</scope>
    <source>
        <strain evidence="13">NBRC 10035</strain>
    </source>
</reference>
<feature type="domain" description="Calcineurin-like phosphoesterase" evidence="11">
    <location>
        <begin position="290"/>
        <end position="502"/>
    </location>
</feature>
<dbReference type="Gene3D" id="3.60.21.10">
    <property type="match status" value="1"/>
</dbReference>
<keyword evidence="6 10" id="KW-0732">Signal</keyword>
<dbReference type="Pfam" id="PF00149">
    <property type="entry name" value="Metallophos"/>
    <property type="match status" value="1"/>
</dbReference>
<gene>
    <name evidence="13" type="ORF">Cboi02_000172700</name>
</gene>
<keyword evidence="7" id="KW-0378">Hydrolase</keyword>
<evidence type="ECO:0000256" key="8">
    <source>
        <dbReference type="ARBA" id="ARBA00022833"/>
    </source>
</evidence>
<evidence type="ECO:0000256" key="6">
    <source>
        <dbReference type="ARBA" id="ARBA00022729"/>
    </source>
</evidence>
<dbReference type="AlphaFoldDB" id="A0A9W6SWX3"/>
<dbReference type="InterPro" id="IPR004843">
    <property type="entry name" value="Calcineurin-like_PHP"/>
</dbReference>
<comment type="subcellular location">
    <subcellularLocation>
        <location evidence="2">Secreted</location>
    </subcellularLocation>
</comment>
<dbReference type="CDD" id="cd00842">
    <property type="entry name" value="MPP_ASMase"/>
    <property type="match status" value="1"/>
</dbReference>
<evidence type="ECO:0000256" key="7">
    <source>
        <dbReference type="ARBA" id="ARBA00022801"/>
    </source>
</evidence>
<keyword evidence="4" id="KW-0964">Secreted</keyword>
<keyword evidence="14" id="KW-1185">Reference proteome</keyword>
<comment type="similarity">
    <text evidence="3">Belongs to the acid sphingomyelinase family.</text>
</comment>
<keyword evidence="9" id="KW-0325">Glycoprotein</keyword>
<dbReference type="Pfam" id="PF19272">
    <property type="entry name" value="ASMase_C"/>
    <property type="match status" value="1"/>
</dbReference>
<dbReference type="GO" id="GO:0046872">
    <property type="term" value="F:metal ion binding"/>
    <property type="evidence" value="ECO:0007669"/>
    <property type="project" value="UniProtKB-KW"/>
</dbReference>
<evidence type="ECO:0000256" key="5">
    <source>
        <dbReference type="ARBA" id="ARBA00022723"/>
    </source>
</evidence>
<evidence type="ECO:0000256" key="3">
    <source>
        <dbReference type="ARBA" id="ARBA00008234"/>
    </source>
</evidence>
<evidence type="ECO:0000313" key="14">
    <source>
        <dbReference type="Proteomes" id="UP001165120"/>
    </source>
</evidence>
<dbReference type="InterPro" id="IPR029052">
    <property type="entry name" value="Metallo-depent_PP-like"/>
</dbReference>
<name>A0A9W6SWX3_CANBO</name>